<protein>
    <submittedName>
        <fullName evidence="5">CBS domain containing protein</fullName>
    </submittedName>
</protein>
<dbReference type="PANTHER" id="PTHR43080:SF2">
    <property type="entry name" value="CBS DOMAIN-CONTAINING PROTEIN"/>
    <property type="match status" value="1"/>
</dbReference>
<dbReference type="PROSITE" id="PS51371">
    <property type="entry name" value="CBS"/>
    <property type="match status" value="2"/>
</dbReference>
<dbReference type="Pfam" id="PF00571">
    <property type="entry name" value="CBS"/>
    <property type="match status" value="2"/>
</dbReference>
<dbReference type="InterPro" id="IPR046342">
    <property type="entry name" value="CBS_dom_sf"/>
</dbReference>
<dbReference type="EMBL" id="CP002737">
    <property type="protein sequence ID" value="AEF95677.1"/>
    <property type="molecule type" value="Genomic_DNA"/>
</dbReference>
<dbReference type="GeneID" id="10642951"/>
<reference evidence="5 6" key="1">
    <citation type="submission" date="2011-05" db="EMBL/GenBank/DDBJ databases">
        <title>Complete sequence of Methanotorris igneus Kol 5.</title>
        <authorList>
            <consortium name="US DOE Joint Genome Institute"/>
            <person name="Lucas S."/>
            <person name="Han J."/>
            <person name="Lapidus A."/>
            <person name="Cheng J.-F."/>
            <person name="Goodwin L."/>
            <person name="Pitluck S."/>
            <person name="Peters L."/>
            <person name="Mikhailova N."/>
            <person name="Chertkov O."/>
            <person name="Han C."/>
            <person name="Tapia R."/>
            <person name="Land M."/>
            <person name="Hauser L."/>
            <person name="Kyrpides N."/>
            <person name="Ivanova N."/>
            <person name="Pagani I."/>
            <person name="Sieprawska-Lupa M."/>
            <person name="Whitman W."/>
            <person name="Woyke T."/>
        </authorList>
    </citation>
    <scope>NUCLEOTIDE SEQUENCE [LARGE SCALE GENOMIC DNA]</scope>
    <source>
        <strain evidence="6">DSM 5666 / JCM 11834 / Kol 5</strain>
    </source>
</reference>
<organism evidence="6">
    <name type="scientific">Methanotorris igneus (strain DSM 5666 / JCM 11834 / Kol 5)</name>
    <dbReference type="NCBI Taxonomy" id="880724"/>
    <lineage>
        <taxon>Archaea</taxon>
        <taxon>Methanobacteriati</taxon>
        <taxon>Methanobacteriota</taxon>
        <taxon>Methanomada group</taxon>
        <taxon>Methanococci</taxon>
        <taxon>Methanococcales</taxon>
        <taxon>Methanocaldococcaceae</taxon>
        <taxon>Methanotorris</taxon>
    </lineage>
</organism>
<dbReference type="Proteomes" id="UP000009227">
    <property type="component" value="Chromosome"/>
</dbReference>
<evidence type="ECO:0000256" key="1">
    <source>
        <dbReference type="ARBA" id="ARBA00022737"/>
    </source>
</evidence>
<evidence type="ECO:0000313" key="5">
    <source>
        <dbReference type="EMBL" id="AEF95677.1"/>
    </source>
</evidence>
<proteinExistence type="predicted"/>
<dbReference type="SUPFAM" id="SSF54631">
    <property type="entry name" value="CBS-domain pair"/>
    <property type="match status" value="1"/>
</dbReference>
<dbReference type="KEGG" id="mig:Metig_0116"/>
<sequence length="123" mass="14225">MIIMKIKEVMNKEFIELSPNDIGGEVVQMLYKKRKNYAPVVEDGKLVGWITTLDLLAGCKHSKIEDLMLFIDEIKVLKEEDELTEEIIEEMIKNEDIAYPVVNNNDEVVGTLSVFDLLKFYKK</sequence>
<dbReference type="Gene3D" id="3.10.580.10">
    <property type="entry name" value="CBS-domain"/>
    <property type="match status" value="2"/>
</dbReference>
<dbReference type="RefSeq" id="WP_013798286.1">
    <property type="nucleotide sequence ID" value="NC_015562.1"/>
</dbReference>
<evidence type="ECO:0000259" key="4">
    <source>
        <dbReference type="PROSITE" id="PS51371"/>
    </source>
</evidence>
<dbReference type="InterPro" id="IPR000644">
    <property type="entry name" value="CBS_dom"/>
</dbReference>
<evidence type="ECO:0000256" key="2">
    <source>
        <dbReference type="ARBA" id="ARBA00023122"/>
    </source>
</evidence>
<evidence type="ECO:0000313" key="6">
    <source>
        <dbReference type="Proteomes" id="UP000009227"/>
    </source>
</evidence>
<dbReference type="STRING" id="880724.Metig_0116"/>
<keyword evidence="2 3" id="KW-0129">CBS domain</keyword>
<dbReference type="SMART" id="SM00116">
    <property type="entry name" value="CBS"/>
    <property type="match status" value="2"/>
</dbReference>
<keyword evidence="1" id="KW-0677">Repeat</keyword>
<accession>F6BEU1</accession>
<dbReference type="CDD" id="cd02205">
    <property type="entry name" value="CBS_pair_SF"/>
    <property type="match status" value="1"/>
</dbReference>
<dbReference type="HOGENOM" id="CLU_2044437_0_0_2"/>
<dbReference type="PANTHER" id="PTHR43080">
    <property type="entry name" value="CBS DOMAIN-CONTAINING PROTEIN CBSX3, MITOCHONDRIAL"/>
    <property type="match status" value="1"/>
</dbReference>
<feature type="domain" description="CBS" evidence="4">
    <location>
        <begin position="68"/>
        <end position="123"/>
    </location>
</feature>
<name>F6BEU1_METIK</name>
<dbReference type="AlphaFoldDB" id="F6BEU1"/>
<keyword evidence="6" id="KW-1185">Reference proteome</keyword>
<gene>
    <name evidence="5" type="ordered locus">Metig_0116</name>
</gene>
<feature type="domain" description="CBS" evidence="4">
    <location>
        <begin position="10"/>
        <end position="67"/>
    </location>
</feature>
<evidence type="ECO:0000256" key="3">
    <source>
        <dbReference type="PROSITE-ProRule" id="PRU00703"/>
    </source>
</evidence>
<dbReference type="InterPro" id="IPR051257">
    <property type="entry name" value="Diverse_CBS-Domain"/>
</dbReference>